<evidence type="ECO:0008006" key="4">
    <source>
        <dbReference type="Google" id="ProtNLM"/>
    </source>
</evidence>
<organism evidence="2 3">
    <name type="scientific">Paenibacillus bovis</name>
    <dbReference type="NCBI Taxonomy" id="1616788"/>
    <lineage>
        <taxon>Bacteria</taxon>
        <taxon>Bacillati</taxon>
        <taxon>Bacillota</taxon>
        <taxon>Bacilli</taxon>
        <taxon>Bacillales</taxon>
        <taxon>Paenibacillaceae</taxon>
        <taxon>Paenibacillus</taxon>
    </lineage>
</organism>
<name>A0A172ZAQ6_9BACL</name>
<keyword evidence="1" id="KW-0812">Transmembrane</keyword>
<keyword evidence="3" id="KW-1185">Reference proteome</keyword>
<evidence type="ECO:0000256" key="1">
    <source>
        <dbReference type="SAM" id="Phobius"/>
    </source>
</evidence>
<accession>A0A172ZAQ6</accession>
<dbReference type="KEGG" id="pbv:AR543_00830"/>
<feature type="transmembrane region" description="Helical" evidence="1">
    <location>
        <begin position="64"/>
        <end position="89"/>
    </location>
</feature>
<gene>
    <name evidence="2" type="ORF">AR543_00830</name>
</gene>
<protein>
    <recommendedName>
        <fullName evidence="4">YesK-like protein</fullName>
    </recommendedName>
</protein>
<feature type="transmembrane region" description="Helical" evidence="1">
    <location>
        <begin position="38"/>
        <end position="58"/>
    </location>
</feature>
<reference evidence="3" key="1">
    <citation type="submission" date="2015-10" db="EMBL/GenBank/DDBJ databases">
        <title>Genome of Paenibacillus bovis sp. nov.</title>
        <authorList>
            <person name="Wu Z."/>
            <person name="Gao C."/>
            <person name="Liu Z."/>
            <person name="Zheng H."/>
        </authorList>
    </citation>
    <scope>NUCLEOTIDE SEQUENCE [LARGE SCALE GENOMIC DNA]</scope>
    <source>
        <strain evidence="3">BD3526</strain>
    </source>
</reference>
<dbReference type="EMBL" id="CP013023">
    <property type="protein sequence ID" value="ANF94716.1"/>
    <property type="molecule type" value="Genomic_DNA"/>
</dbReference>
<proteinExistence type="predicted"/>
<feature type="transmembrane region" description="Helical" evidence="1">
    <location>
        <begin position="6"/>
        <end position="26"/>
    </location>
</feature>
<keyword evidence="1" id="KW-1133">Transmembrane helix</keyword>
<evidence type="ECO:0000313" key="2">
    <source>
        <dbReference type="EMBL" id="ANF94716.1"/>
    </source>
</evidence>
<sequence length="98" mass="10821">MQPIHPLVYAGIGAGMLIYLIALLLVKVAPQPRFFRFCPGMLGIVASIILLGMVVYTQRTGWDGIFAFSLALISTSLIGLVLLMFQLFYRISKGYARP</sequence>
<keyword evidence="1" id="KW-0472">Membrane</keyword>
<evidence type="ECO:0000313" key="3">
    <source>
        <dbReference type="Proteomes" id="UP000078148"/>
    </source>
</evidence>
<dbReference type="AlphaFoldDB" id="A0A172ZAQ6"/>
<reference evidence="2 3" key="2">
    <citation type="journal article" date="2016" name="Int. J. Syst. Evol. Microbiol.">
        <title>Paenibacillus bovis sp. nov., isolated from raw yak (Bos grunniens) milk.</title>
        <authorList>
            <person name="Gao C."/>
            <person name="Han J."/>
            <person name="Liu Z."/>
            <person name="Xu X."/>
            <person name="Hang F."/>
            <person name="Wu Z."/>
        </authorList>
    </citation>
    <scope>NUCLEOTIDE SEQUENCE [LARGE SCALE GENOMIC DNA]</scope>
    <source>
        <strain evidence="2 3">BD3526</strain>
    </source>
</reference>
<dbReference type="Proteomes" id="UP000078148">
    <property type="component" value="Chromosome"/>
</dbReference>